<sequence>MKSRASQPQAGMKCTDSQGGIGFGSEIEGMLRDPTTRQSSGGAAVGSVANTLDDLMAELGMLRSDRREVPASPDRPPASRAGYRPGPRVSNGDAITSGSDVPLRPVTPLAPRTSTAAASPSTGAMTPAGAPPVAAGGSLLLPPAKGALPAVPGPGPVRAQSPMASRRSITGGPPGSPLPLSQPFPAPSPGVVERQALLESRIERMEAREHQLLSLIAQLQQQVGALTRAQQQQPPSQPQPQQSQQQQQPPPPQHHQILESPSSPVGPPSSTAAHLGGRQPSSNSQSGPTGAAAEGLPLGGESLPSPSPEAAIIAARSCSRDGDPAQQTQAGASAVAAAAATPGAGMQRPGTATNSAVSMVSGPVPPAMGAPSSSGRPNKLLGPQPSPAAEWEADASQLRKEMATLAAAVVRLREQLGSLVPGGPSPLSEELAEQAVGMTQLKQNLTQIAMDVVSLHKSLTAFKQNTERTHTTFEKALNDIQLQAQTNALNVLAAAPGGAGAVSSGPPNAVAAALAATGGVSGTLEESLRCAFAKPAMRSLPTFSNTPELGFMPDNSGAAAAAAAFGDMAGGSSAARKGPQAAAPAAAGAAGGLGAAWALLNSFEEQAAAEKEEQQKAAVIARQAMTIVDAKVQQVVLHVDRHMHMISADVEERLRMYEQTIIRMAQQIDRVQRVLRELQEQGPATSSRIVVRQGVKEVEVGDAGGAAEGGVLPSGGGAEGAKKEPAERPEEASLAGGVEAEGGVAADGANSTARENWVKAAAMATGRFVPQKEEEKKGAARSTQQHGYFRAPATKPAAP</sequence>
<feature type="region of interest" description="Disordered" evidence="1">
    <location>
        <begin position="767"/>
        <end position="799"/>
    </location>
</feature>
<dbReference type="EMBL" id="BMAR01000013">
    <property type="protein sequence ID" value="GFR46359.1"/>
    <property type="molecule type" value="Genomic_DNA"/>
</dbReference>
<dbReference type="Proteomes" id="UP001054857">
    <property type="component" value="Unassembled WGS sequence"/>
</dbReference>
<accession>A0AAD3DSI7</accession>
<feature type="compositionally biased region" description="Gly residues" evidence="1">
    <location>
        <begin position="702"/>
        <end position="719"/>
    </location>
</feature>
<keyword evidence="3" id="KW-1185">Reference proteome</keyword>
<gene>
    <name evidence="2" type="ORF">Agub_g7867</name>
</gene>
<feature type="compositionally biased region" description="Low complexity" evidence="1">
    <location>
        <begin position="107"/>
        <end position="130"/>
    </location>
</feature>
<organism evidence="2 3">
    <name type="scientific">Astrephomene gubernaculifera</name>
    <dbReference type="NCBI Taxonomy" id="47775"/>
    <lineage>
        <taxon>Eukaryota</taxon>
        <taxon>Viridiplantae</taxon>
        <taxon>Chlorophyta</taxon>
        <taxon>core chlorophytes</taxon>
        <taxon>Chlorophyceae</taxon>
        <taxon>CS clade</taxon>
        <taxon>Chlamydomonadales</taxon>
        <taxon>Astrephomenaceae</taxon>
        <taxon>Astrephomene</taxon>
    </lineage>
</organism>
<evidence type="ECO:0000256" key="1">
    <source>
        <dbReference type="SAM" id="MobiDB-lite"/>
    </source>
</evidence>
<comment type="caution">
    <text evidence="2">The sequence shown here is derived from an EMBL/GenBank/DDBJ whole genome shotgun (WGS) entry which is preliminary data.</text>
</comment>
<evidence type="ECO:0000313" key="3">
    <source>
        <dbReference type="Proteomes" id="UP001054857"/>
    </source>
</evidence>
<feature type="region of interest" description="Disordered" evidence="1">
    <location>
        <begin position="1"/>
        <end position="130"/>
    </location>
</feature>
<feature type="region of interest" description="Disordered" evidence="1">
    <location>
        <begin position="144"/>
        <end position="192"/>
    </location>
</feature>
<feature type="compositionally biased region" description="Pro residues" evidence="1">
    <location>
        <begin position="174"/>
        <end position="188"/>
    </location>
</feature>
<name>A0AAD3DSI7_9CHLO</name>
<feature type="region of interest" description="Disordered" evidence="1">
    <location>
        <begin position="226"/>
        <end position="307"/>
    </location>
</feature>
<dbReference type="AlphaFoldDB" id="A0AAD3DSI7"/>
<feature type="compositionally biased region" description="Basic and acidic residues" evidence="1">
    <location>
        <begin position="720"/>
        <end position="731"/>
    </location>
</feature>
<feature type="region of interest" description="Disordered" evidence="1">
    <location>
        <begin position="343"/>
        <end position="392"/>
    </location>
</feature>
<proteinExistence type="predicted"/>
<feature type="compositionally biased region" description="Low complexity" evidence="1">
    <location>
        <begin position="735"/>
        <end position="749"/>
    </location>
</feature>
<evidence type="ECO:0000313" key="2">
    <source>
        <dbReference type="EMBL" id="GFR46359.1"/>
    </source>
</evidence>
<feature type="compositionally biased region" description="Low complexity" evidence="1">
    <location>
        <begin position="287"/>
        <end position="307"/>
    </location>
</feature>
<reference evidence="2 3" key="1">
    <citation type="journal article" date="2021" name="Sci. Rep.">
        <title>Genome sequencing of the multicellular alga Astrephomene provides insights into convergent evolution of germ-soma differentiation.</title>
        <authorList>
            <person name="Yamashita S."/>
            <person name="Yamamoto K."/>
            <person name="Matsuzaki R."/>
            <person name="Suzuki S."/>
            <person name="Yamaguchi H."/>
            <person name="Hirooka S."/>
            <person name="Minakuchi Y."/>
            <person name="Miyagishima S."/>
            <person name="Kawachi M."/>
            <person name="Toyoda A."/>
            <person name="Nozaki H."/>
        </authorList>
    </citation>
    <scope>NUCLEOTIDE SEQUENCE [LARGE SCALE GENOMIC DNA]</scope>
    <source>
        <strain evidence="2 3">NIES-4017</strain>
    </source>
</reference>
<feature type="compositionally biased region" description="Low complexity" evidence="1">
    <location>
        <begin position="230"/>
        <end position="247"/>
    </location>
</feature>
<protein>
    <submittedName>
        <fullName evidence="2">Uncharacterized protein</fullName>
    </submittedName>
</protein>
<feature type="region of interest" description="Disordered" evidence="1">
    <location>
        <begin position="702"/>
        <end position="751"/>
    </location>
</feature>